<evidence type="ECO:0000313" key="2">
    <source>
        <dbReference type="Proteomes" id="UP001497744"/>
    </source>
</evidence>
<keyword evidence="2" id="KW-1185">Reference proteome</keyword>
<dbReference type="RefSeq" id="XP_067717096.1">
    <property type="nucleotide sequence ID" value="XM_067860995.1"/>
</dbReference>
<dbReference type="AlphaFoldDB" id="A0AAV4LYY3"/>
<accession>A0AAV4LYY3</accession>
<sequence>MYGSGTNGLKGVAHQVGNLFQNGSNWGSADSFLKQMGKAFTNRIGNIMPNNPTDLANKVGTYLNDIFAAVAVSGKADVTSQLTSLVTNDSGLYDAATLHAPINEVKKNLTPPQSKGFVTTVLQAGKSEFMRQLENKNKYVVL</sequence>
<name>A0AAV4LYY3_BABCB</name>
<dbReference type="GeneID" id="94196508"/>
<evidence type="ECO:0000313" key="1">
    <source>
        <dbReference type="EMBL" id="GIX65027.1"/>
    </source>
</evidence>
<comment type="caution">
    <text evidence="1">The sequence shown here is derived from an EMBL/GenBank/DDBJ whole genome shotgun (WGS) entry which is preliminary data.</text>
</comment>
<proteinExistence type="predicted"/>
<gene>
    <name evidence="1" type="ORF">BcabD6B2_44620</name>
</gene>
<dbReference type="EMBL" id="BPLF01000004">
    <property type="protein sequence ID" value="GIX65027.1"/>
    <property type="molecule type" value="Genomic_DNA"/>
</dbReference>
<organism evidence="1 2">
    <name type="scientific">Babesia caballi</name>
    <dbReference type="NCBI Taxonomy" id="5871"/>
    <lineage>
        <taxon>Eukaryota</taxon>
        <taxon>Sar</taxon>
        <taxon>Alveolata</taxon>
        <taxon>Apicomplexa</taxon>
        <taxon>Aconoidasida</taxon>
        <taxon>Piroplasmida</taxon>
        <taxon>Babesiidae</taxon>
        <taxon>Babesia</taxon>
    </lineage>
</organism>
<protein>
    <submittedName>
        <fullName evidence="1">Calcium ATPase</fullName>
    </submittedName>
</protein>
<dbReference type="Proteomes" id="UP001497744">
    <property type="component" value="Unassembled WGS sequence"/>
</dbReference>
<reference evidence="1 2" key="1">
    <citation type="submission" date="2021-06" db="EMBL/GenBank/DDBJ databases">
        <title>Genome sequence of Babesia caballi.</title>
        <authorList>
            <person name="Yamagishi J."/>
            <person name="Kidaka T."/>
            <person name="Ochi A."/>
        </authorList>
    </citation>
    <scope>NUCLEOTIDE SEQUENCE [LARGE SCALE GENOMIC DNA]</scope>
    <source>
        <strain evidence="1">USDA-D6B2</strain>
    </source>
</reference>